<comment type="caution">
    <text evidence="2">The sequence shown here is derived from an EMBL/GenBank/DDBJ whole genome shotgun (WGS) entry which is preliminary data.</text>
</comment>
<sequence>MAFFLRGLSSFIFGGQPSATAESPLNGQPAGDEERLPAPARAGTARNAPPSQQAEPSMRGRATTPPQATTLQLLLSSSSSEAAEERREQPPPYRSADYDDRLAEASGDEESLDEHMADSERRHSLLLTHFASLPEHRFDEQVEREEVRLLEKWAACNLKKEYWLEGSDLTQLAMSVVQRRWEDQGIAKEYDWFGGPSPEPSGFWKHQEIREDHGPREVCRLDSSRPFFQFMQEVSAERDHLEFIAYPPLLPSYLITHAPQVLREPTPDDLHTAAYYNVRYDQWTAKGIWDPRWGEMPGMFWRHESDVRAVFLEVCGSLDNIPQRHLDMSDRLPERQSFQRRRVGILSHLPKMVEVQLRRGEYEDSIVPENRHPTANGQPASNHAEAGSSGSGSPQDPRFTVSASARTNLPEGSMSRQVSQDALVGTESWAIQRGDISGSLSEARFGRAELEHHEDFSGDDLEPGQMASSEDGSYQGSFSDPSPLVTDQAQQPLSAARRPLGLSSGRMTPIPEQSTPSETSSEGEYGDENSEDPLDAIRRQLLDVQRSAQQVLDAHKALAAQVAAVQSSRAQRRATTNRGNFSKGPPHQQRRVLGPLPSTHRVSKKRAAPGKMVTRSIETPAVGASPASSEASTVIFAPLRSPSPAKHDDDHSAEHASSHEAPPPLTDSFVIRQDSPEMDNNSPRDEGFVIREDTPQDAEGDVSMEEPRIELSPQARARQRRRATTERRALQPLRRSKRNILAR</sequence>
<feature type="compositionally biased region" description="Low complexity" evidence="1">
    <location>
        <begin position="559"/>
        <end position="569"/>
    </location>
</feature>
<feature type="region of interest" description="Disordered" evidence="1">
    <location>
        <begin position="559"/>
        <end position="743"/>
    </location>
</feature>
<proteinExistence type="predicted"/>
<feature type="compositionally biased region" description="Basic and acidic residues" evidence="1">
    <location>
        <begin position="682"/>
        <end position="694"/>
    </location>
</feature>
<dbReference type="AlphaFoldDB" id="A0A545VH52"/>
<keyword evidence="3" id="KW-1185">Reference proteome</keyword>
<feature type="region of interest" description="Disordered" evidence="1">
    <location>
        <begin position="452"/>
        <end position="541"/>
    </location>
</feature>
<dbReference type="STRING" id="43265.A0A545VH52"/>
<accession>A0A545VH52</accession>
<feature type="compositionally biased region" description="Polar residues" evidence="1">
    <location>
        <begin position="17"/>
        <end position="26"/>
    </location>
</feature>
<dbReference type="EMBL" id="SPUK01000001">
    <property type="protein sequence ID" value="TQW01016.1"/>
    <property type="molecule type" value="Genomic_DNA"/>
</dbReference>
<feature type="compositionally biased region" description="Acidic residues" evidence="1">
    <location>
        <begin position="695"/>
        <end position="704"/>
    </location>
</feature>
<evidence type="ECO:0000256" key="1">
    <source>
        <dbReference type="SAM" id="MobiDB-lite"/>
    </source>
</evidence>
<gene>
    <name evidence="2" type="ORF">IF1G_00947</name>
</gene>
<evidence type="ECO:0000313" key="2">
    <source>
        <dbReference type="EMBL" id="TQW01016.1"/>
    </source>
</evidence>
<feature type="compositionally biased region" description="Polar residues" evidence="1">
    <location>
        <begin position="466"/>
        <end position="493"/>
    </location>
</feature>
<feature type="compositionally biased region" description="Basic and acidic residues" evidence="1">
    <location>
        <begin position="645"/>
        <end position="658"/>
    </location>
</feature>
<feature type="region of interest" description="Disordered" evidence="1">
    <location>
        <begin position="14"/>
        <end position="117"/>
    </location>
</feature>
<protein>
    <submittedName>
        <fullName evidence="2">Uncharacterized protein</fullName>
    </submittedName>
</protein>
<feature type="region of interest" description="Disordered" evidence="1">
    <location>
        <begin position="367"/>
        <end position="400"/>
    </location>
</feature>
<feature type="compositionally biased region" description="Low complexity" evidence="1">
    <location>
        <begin position="61"/>
        <end position="81"/>
    </location>
</feature>
<feature type="compositionally biased region" description="Basic residues" evidence="1">
    <location>
        <begin position="734"/>
        <end position="743"/>
    </location>
</feature>
<dbReference type="Proteomes" id="UP000315783">
    <property type="component" value="Unassembled WGS sequence"/>
</dbReference>
<evidence type="ECO:0000313" key="3">
    <source>
        <dbReference type="Proteomes" id="UP000315783"/>
    </source>
</evidence>
<dbReference type="OrthoDB" id="5401786at2759"/>
<organism evidence="2 3">
    <name type="scientific">Cordyceps javanica</name>
    <dbReference type="NCBI Taxonomy" id="43265"/>
    <lineage>
        <taxon>Eukaryota</taxon>
        <taxon>Fungi</taxon>
        <taxon>Dikarya</taxon>
        <taxon>Ascomycota</taxon>
        <taxon>Pezizomycotina</taxon>
        <taxon>Sordariomycetes</taxon>
        <taxon>Hypocreomycetidae</taxon>
        <taxon>Hypocreales</taxon>
        <taxon>Cordycipitaceae</taxon>
        <taxon>Cordyceps</taxon>
    </lineage>
</organism>
<reference evidence="2 3" key="1">
    <citation type="journal article" date="2019" name="Appl. Microbiol. Biotechnol.">
        <title>Genome sequence of Isaria javanica and comparative genome analysis insights into family S53 peptidase evolution in fungal entomopathogens.</title>
        <authorList>
            <person name="Lin R."/>
            <person name="Zhang X."/>
            <person name="Xin B."/>
            <person name="Zou M."/>
            <person name="Gao Y."/>
            <person name="Qin F."/>
            <person name="Hu Q."/>
            <person name="Xie B."/>
            <person name="Cheng X."/>
        </authorList>
    </citation>
    <scope>NUCLEOTIDE SEQUENCE [LARGE SCALE GENOMIC DNA]</scope>
    <source>
        <strain evidence="2 3">IJ1G</strain>
    </source>
</reference>
<feature type="compositionally biased region" description="Acidic residues" evidence="1">
    <location>
        <begin position="524"/>
        <end position="534"/>
    </location>
</feature>
<feature type="compositionally biased region" description="Low complexity" evidence="1">
    <location>
        <begin position="508"/>
        <end position="522"/>
    </location>
</feature>
<name>A0A545VH52_9HYPO</name>